<reference evidence="3" key="1">
    <citation type="submission" date="2023-08" db="EMBL/GenBank/DDBJ databases">
        <title>Rhodospirillaceae gen. nov., a novel taxon isolated from the Yangtze River Yuezi River estuary sludge.</title>
        <authorList>
            <person name="Ruan L."/>
        </authorList>
    </citation>
    <scope>NUCLEOTIDE SEQUENCE [LARGE SCALE GENOMIC DNA]</scope>
    <source>
        <strain evidence="3">R-7</strain>
    </source>
</reference>
<accession>A0ABU0YID1</accession>
<evidence type="ECO:0000313" key="3">
    <source>
        <dbReference type="Proteomes" id="UP001230156"/>
    </source>
</evidence>
<comment type="caution">
    <text evidence="2">The sequence shown here is derived from an EMBL/GenBank/DDBJ whole genome shotgun (WGS) entry which is preliminary data.</text>
</comment>
<dbReference type="RefSeq" id="WP_379954870.1">
    <property type="nucleotide sequence ID" value="NZ_JAUYVI010000002.1"/>
</dbReference>
<gene>
    <name evidence="2" type="ORF">Q8A70_07310</name>
</gene>
<feature type="region of interest" description="Disordered" evidence="1">
    <location>
        <begin position="358"/>
        <end position="377"/>
    </location>
</feature>
<evidence type="ECO:0000313" key="2">
    <source>
        <dbReference type="EMBL" id="MDQ7247469.1"/>
    </source>
</evidence>
<proteinExistence type="predicted"/>
<protein>
    <submittedName>
        <fullName evidence="2">DUF2066 domain-containing protein</fullName>
    </submittedName>
</protein>
<dbReference type="Pfam" id="PF09839">
    <property type="entry name" value="DUF2066"/>
    <property type="match status" value="1"/>
</dbReference>
<organism evidence="2 3">
    <name type="scientific">Dongia sedimenti</name>
    <dbReference type="NCBI Taxonomy" id="3064282"/>
    <lineage>
        <taxon>Bacteria</taxon>
        <taxon>Pseudomonadati</taxon>
        <taxon>Pseudomonadota</taxon>
        <taxon>Alphaproteobacteria</taxon>
        <taxon>Rhodospirillales</taxon>
        <taxon>Dongiaceae</taxon>
        <taxon>Dongia</taxon>
    </lineage>
</organism>
<dbReference type="EMBL" id="JAUYVI010000002">
    <property type="protein sequence ID" value="MDQ7247469.1"/>
    <property type="molecule type" value="Genomic_DNA"/>
</dbReference>
<sequence>MAVAFGAIGLAAAPAEAQQNVYVAAGIPVDITGDLATLREKAMLQAQREGLQKVLSTIASAEDLKSITLPGDDEITSWVQDFEIEEEKTSASRYIGRFTFRFMADPIRQFLSQQGIAYAETESKAVLVLPVYTTETGDTELWGPTNPWFAAWASRQQQPGLVPIKTPVGDLPDTNAISATQALAGDKVRIQALADRYAVGDVMVAEAALQPPSPDGKRVLALTVASYGADNVQNLKDQVVSDTGDVDQLLHDGVERIAELVQNSWKLENLVDPNSRATVQVHVPFTSLSQWVAVKRHLAQVNLIKSVNLTRLARNGADIELTYLGDEVQFIRALNQADLMITSSGEGLQTMTLAPGGGTMGGGMQTSPDLTQPAAPQ</sequence>
<evidence type="ECO:0000256" key="1">
    <source>
        <dbReference type="SAM" id="MobiDB-lite"/>
    </source>
</evidence>
<name>A0ABU0YID1_9PROT</name>
<dbReference type="InterPro" id="IPR018642">
    <property type="entry name" value="DUF2066"/>
</dbReference>
<dbReference type="Proteomes" id="UP001230156">
    <property type="component" value="Unassembled WGS sequence"/>
</dbReference>
<keyword evidence="3" id="KW-1185">Reference proteome</keyword>